<comment type="similarity">
    <text evidence="2 9">Belongs to the RNA polymerase beta chain family.</text>
</comment>
<dbReference type="InterPro" id="IPR036388">
    <property type="entry name" value="WH-like_DNA-bd_sf"/>
</dbReference>
<feature type="compositionally biased region" description="Basic and acidic residues" evidence="10">
    <location>
        <begin position="370"/>
        <end position="386"/>
    </location>
</feature>
<evidence type="ECO:0000256" key="7">
    <source>
        <dbReference type="ARBA" id="ARBA00023242"/>
    </source>
</evidence>
<evidence type="ECO:0000256" key="4">
    <source>
        <dbReference type="ARBA" id="ARBA00016689"/>
    </source>
</evidence>
<reference evidence="14 15" key="1">
    <citation type="journal article" date="2024" name="Commun. Biol.">
        <title>Comparative genomic analysis of thermophilic fungi reveals convergent evolutionary adaptations and gene losses.</title>
        <authorList>
            <person name="Steindorff A.S."/>
            <person name="Aguilar-Pontes M.V."/>
            <person name="Robinson A.J."/>
            <person name="Andreopoulos B."/>
            <person name="LaButti K."/>
            <person name="Kuo A."/>
            <person name="Mondo S."/>
            <person name="Riley R."/>
            <person name="Otillar R."/>
            <person name="Haridas S."/>
            <person name="Lipzen A."/>
            <person name="Grimwood J."/>
            <person name="Schmutz J."/>
            <person name="Clum A."/>
            <person name="Reid I.D."/>
            <person name="Moisan M.C."/>
            <person name="Butler G."/>
            <person name="Nguyen T.T.M."/>
            <person name="Dewar K."/>
            <person name="Conant G."/>
            <person name="Drula E."/>
            <person name="Henrissat B."/>
            <person name="Hansel C."/>
            <person name="Singer S."/>
            <person name="Hutchinson M.I."/>
            <person name="de Vries R.P."/>
            <person name="Natvig D.O."/>
            <person name="Powell A.J."/>
            <person name="Tsang A."/>
            <person name="Grigoriev I.V."/>
        </authorList>
    </citation>
    <scope>NUCLEOTIDE SEQUENCE [LARGE SCALE GENOMIC DNA]</scope>
    <source>
        <strain evidence="14 15">CBS 494.80</strain>
    </source>
</reference>
<feature type="compositionally biased region" description="Acidic residues" evidence="10">
    <location>
        <begin position="389"/>
        <end position="400"/>
    </location>
</feature>
<dbReference type="PANTHER" id="PTHR12949:SF0">
    <property type="entry name" value="DNA-DIRECTED RNA POLYMERASE III SUBUNIT RPC3"/>
    <property type="match status" value="1"/>
</dbReference>
<evidence type="ECO:0000256" key="2">
    <source>
        <dbReference type="ARBA" id="ARBA00006835"/>
    </source>
</evidence>
<feature type="domain" description="RNA polymerase III subunit RPC82-related helix-turn-helix" evidence="12">
    <location>
        <begin position="9"/>
        <end position="66"/>
    </location>
</feature>
<evidence type="ECO:0000259" key="12">
    <source>
        <dbReference type="Pfam" id="PF08221"/>
    </source>
</evidence>
<evidence type="ECO:0000256" key="9">
    <source>
        <dbReference type="RuleBase" id="RU367076"/>
    </source>
</evidence>
<dbReference type="SUPFAM" id="SSF46785">
    <property type="entry name" value="Winged helix' DNA-binding domain"/>
    <property type="match status" value="1"/>
</dbReference>
<sequence>MSRSKSAVELCALLVDETYGELTSRIYTMLLRRGRLSVKNLVKHTRLSPRAIKGGLAVLIQQGLVFHNRDSEGDTFYEANHDAAYGLARSGKIMEVVESRFGTFARDVMQNLFLLGHTRISDLAAVYDSGPQLHPKHKTNGHATTNGTNGVNGHDKEHPTTGPLHTVLAHLLQSGMVEIVVESMLRSPTDLYSKIEREVEETFYQGGTKGLKQKEEMKLKIQARLDSARIEGQNLWQMKGKKRMANGDHNGTNGNHKRRRLSNGNCDTAKDLYEDDGTRLDPTLVIRVNYEKCTVALRNQVLVSFARDRIGETTSLIYAAGLRLLEDKIPRCRTNSNLEDVPDGPSFTTMQLTAALDKYINAGAGIGKAPGEKTKEGKPAKPRGGDGDVSMDDPDSEDETIANGESHAIGAVDDTDPFADAPAKPAKRPKVTFQDRPEPVVSDRSENRMQQVKNHLQLLESDDCRFLRKCGSSGQGEWTVDFERIIEHMQQAELDTMMLENFGVFGHRLARMLKKFGKLDEKQLPNLALMKQKDVRTKLAEMQMAGVVDIQEVPRDAGRQNPNRIIFLWFFDTERVATMILENAYKMMSRCLQRLDFERRNAADIITLTLRTDMLEQDPEKYLDASQLNLYQIWRTKEESLLGQILRLDQLVGIFRDF</sequence>
<dbReference type="InterPro" id="IPR036390">
    <property type="entry name" value="WH_DNA-bd_sf"/>
</dbReference>
<protein>
    <recommendedName>
        <fullName evidence="4 9">DNA-directed RNA polymerase III subunit RPC3</fullName>
        <shortName evidence="9">RNA polymerase III subunit C3</shortName>
    </recommendedName>
</protein>
<keyword evidence="5 9" id="KW-0240">DNA-directed RNA polymerase</keyword>
<evidence type="ECO:0000313" key="15">
    <source>
        <dbReference type="Proteomes" id="UP001595075"/>
    </source>
</evidence>
<dbReference type="InterPro" id="IPR039748">
    <property type="entry name" value="RPC3"/>
</dbReference>
<keyword evidence="6 9" id="KW-0804">Transcription</keyword>
<dbReference type="Proteomes" id="UP001595075">
    <property type="component" value="Unassembled WGS sequence"/>
</dbReference>
<feature type="region of interest" description="Disordered" evidence="10">
    <location>
        <begin position="365"/>
        <end position="447"/>
    </location>
</feature>
<evidence type="ECO:0000256" key="3">
    <source>
        <dbReference type="ARBA" id="ARBA00011206"/>
    </source>
</evidence>
<keyword evidence="15" id="KW-1185">Reference proteome</keyword>
<feature type="compositionally biased region" description="Low complexity" evidence="10">
    <location>
        <begin position="141"/>
        <end position="152"/>
    </location>
</feature>
<organism evidence="14 15">
    <name type="scientific">Oculimacula yallundae</name>
    <dbReference type="NCBI Taxonomy" id="86028"/>
    <lineage>
        <taxon>Eukaryota</taxon>
        <taxon>Fungi</taxon>
        <taxon>Dikarya</taxon>
        <taxon>Ascomycota</taxon>
        <taxon>Pezizomycotina</taxon>
        <taxon>Leotiomycetes</taxon>
        <taxon>Helotiales</taxon>
        <taxon>Ploettnerulaceae</taxon>
        <taxon>Oculimacula</taxon>
    </lineage>
</organism>
<keyword evidence="7 9" id="KW-0539">Nucleus</keyword>
<dbReference type="PANTHER" id="PTHR12949">
    <property type="entry name" value="RNA POLYMERASE III DNA DIRECTED -RELATED"/>
    <property type="match status" value="1"/>
</dbReference>
<comment type="function">
    <text evidence="8 9">DNA-dependent RNA polymerase catalyzes the transcription of DNA into RNA using the four ribonucleoside triphosphates as substrates. Specific core component of RNA polymerase III which synthesizes small RNAs, such as 5S rRNA and tRNAs.</text>
</comment>
<comment type="subunit">
    <text evidence="3 9">Component of the RNA polymerase III (Pol III) complex consisting of 17 subunits.</text>
</comment>
<dbReference type="Pfam" id="PF22536">
    <property type="entry name" value="WHD_POLR3C"/>
    <property type="match status" value="1"/>
</dbReference>
<comment type="caution">
    <text evidence="14">The sequence shown here is derived from an EMBL/GenBank/DDBJ whole genome shotgun (WGS) entry which is preliminary data.</text>
</comment>
<proteinExistence type="inferred from homology"/>
<evidence type="ECO:0000313" key="14">
    <source>
        <dbReference type="EMBL" id="KAL2066242.1"/>
    </source>
</evidence>
<dbReference type="InterPro" id="IPR013197">
    <property type="entry name" value="RNA_pol_III_RPC82-rel_HTH"/>
</dbReference>
<evidence type="ECO:0000256" key="10">
    <source>
        <dbReference type="SAM" id="MobiDB-lite"/>
    </source>
</evidence>
<dbReference type="EMBL" id="JAZHXI010000011">
    <property type="protein sequence ID" value="KAL2066242.1"/>
    <property type="molecule type" value="Genomic_DNA"/>
</dbReference>
<feature type="domain" description="DNA-directed RNA polymerase III subunit RPC3 winged-helix" evidence="13">
    <location>
        <begin position="495"/>
        <end position="570"/>
    </location>
</feature>
<evidence type="ECO:0000256" key="5">
    <source>
        <dbReference type="ARBA" id="ARBA00022478"/>
    </source>
</evidence>
<feature type="compositionally biased region" description="Basic and acidic residues" evidence="10">
    <location>
        <begin position="433"/>
        <end position="447"/>
    </location>
</feature>
<dbReference type="Pfam" id="PF08221">
    <property type="entry name" value="HTH_9"/>
    <property type="match status" value="1"/>
</dbReference>
<evidence type="ECO:0000256" key="6">
    <source>
        <dbReference type="ARBA" id="ARBA00023163"/>
    </source>
</evidence>
<name>A0ABR4C9Q6_9HELO</name>
<dbReference type="InterPro" id="IPR055207">
    <property type="entry name" value="POLR3C_WHD"/>
</dbReference>
<feature type="region of interest" description="Disordered" evidence="10">
    <location>
        <begin position="134"/>
        <end position="158"/>
    </location>
</feature>
<feature type="domain" description="RNA polymerase III Rpc82 C -terminal" evidence="11">
    <location>
        <begin position="168"/>
        <end position="488"/>
    </location>
</feature>
<dbReference type="InterPro" id="IPR008806">
    <property type="entry name" value="RNA_pol_III_Rpc82_C"/>
</dbReference>
<evidence type="ECO:0000259" key="11">
    <source>
        <dbReference type="Pfam" id="PF05645"/>
    </source>
</evidence>
<evidence type="ECO:0000256" key="1">
    <source>
        <dbReference type="ARBA" id="ARBA00004123"/>
    </source>
</evidence>
<evidence type="ECO:0000256" key="8">
    <source>
        <dbReference type="ARBA" id="ARBA00025127"/>
    </source>
</evidence>
<evidence type="ECO:0000259" key="13">
    <source>
        <dbReference type="Pfam" id="PF22536"/>
    </source>
</evidence>
<dbReference type="Pfam" id="PF05645">
    <property type="entry name" value="RNA_pol_Rpc82"/>
    <property type="match status" value="1"/>
</dbReference>
<dbReference type="Gene3D" id="1.10.10.10">
    <property type="entry name" value="Winged helix-like DNA-binding domain superfamily/Winged helix DNA-binding domain"/>
    <property type="match status" value="2"/>
</dbReference>
<accession>A0ABR4C9Q6</accession>
<comment type="subcellular location">
    <subcellularLocation>
        <location evidence="1 9">Nucleus</location>
    </subcellularLocation>
</comment>
<gene>
    <name evidence="14" type="ORF">VTL71DRAFT_2313</name>
</gene>